<dbReference type="Ensembl" id="ENSAMET00000034804.1">
    <property type="protein sequence ID" value="ENSAMEP00000025718.1"/>
    <property type="gene ID" value="ENSAMEG00000031426.1"/>
</dbReference>
<accession>A0A7N5JHV5</accession>
<keyword evidence="3" id="KW-1185">Reference proteome</keyword>
<feature type="transmembrane region" description="Helical" evidence="1">
    <location>
        <begin position="39"/>
        <end position="56"/>
    </location>
</feature>
<keyword evidence="1" id="KW-0812">Transmembrane</keyword>
<proteinExistence type="predicted"/>
<reference evidence="2" key="2">
    <citation type="submission" date="2025-08" db="UniProtKB">
        <authorList>
            <consortium name="Ensembl"/>
        </authorList>
    </citation>
    <scope>IDENTIFICATION</scope>
</reference>
<keyword evidence="1" id="KW-0472">Membrane</keyword>
<dbReference type="InParanoid" id="A0A7N5JHV5"/>
<organism evidence="2 3">
    <name type="scientific">Ailuropoda melanoleuca</name>
    <name type="common">Giant panda</name>
    <dbReference type="NCBI Taxonomy" id="9646"/>
    <lineage>
        <taxon>Eukaryota</taxon>
        <taxon>Metazoa</taxon>
        <taxon>Chordata</taxon>
        <taxon>Craniata</taxon>
        <taxon>Vertebrata</taxon>
        <taxon>Euteleostomi</taxon>
        <taxon>Mammalia</taxon>
        <taxon>Eutheria</taxon>
        <taxon>Laurasiatheria</taxon>
        <taxon>Carnivora</taxon>
        <taxon>Caniformia</taxon>
        <taxon>Ursidae</taxon>
        <taxon>Ailuropoda</taxon>
    </lineage>
</organism>
<reference evidence="2" key="3">
    <citation type="submission" date="2025-09" db="UniProtKB">
        <authorList>
            <consortium name="Ensembl"/>
        </authorList>
    </citation>
    <scope>IDENTIFICATION</scope>
</reference>
<dbReference type="Proteomes" id="UP000008912">
    <property type="component" value="Unassembled WGS sequence"/>
</dbReference>
<evidence type="ECO:0000313" key="2">
    <source>
        <dbReference type="Ensembl" id="ENSAMEP00000025718.1"/>
    </source>
</evidence>
<sequence length="105" mass="12944">IRILFSMNFFSNIYMCVYIYICTHTYIHIHIYMYIYTHTHTYICLIWLQISIFSFMDRCMYLHLNFIYLCDRETASERGNTAGEWERKKQFLLSMGLNEKQKMHK</sequence>
<evidence type="ECO:0000256" key="1">
    <source>
        <dbReference type="SAM" id="Phobius"/>
    </source>
</evidence>
<reference evidence="2 3" key="1">
    <citation type="journal article" date="2010" name="Nature">
        <title>The sequence and de novo assembly of the giant panda genome.</title>
        <authorList>
            <person name="Li R."/>
            <person name="Fan W."/>
            <person name="Tian G."/>
            <person name="Zhu H."/>
            <person name="He L."/>
            <person name="Cai J."/>
            <person name="Huang Q."/>
            <person name="Cai Q."/>
            <person name="Li B."/>
            <person name="Bai Y."/>
            <person name="Zhang Z."/>
            <person name="Zhang Y."/>
            <person name="Wang W."/>
            <person name="Li J."/>
            <person name="Wei F."/>
            <person name="Li H."/>
            <person name="Jian M."/>
            <person name="Li J."/>
            <person name="Zhang Z."/>
            <person name="Nielsen R."/>
            <person name="Li D."/>
            <person name="Gu W."/>
            <person name="Yang Z."/>
            <person name="Xuan Z."/>
            <person name="Ryder O.A."/>
            <person name="Leung F.C."/>
            <person name="Zhou Y."/>
            <person name="Cao J."/>
            <person name="Sun X."/>
            <person name="Fu Y."/>
            <person name="Fang X."/>
            <person name="Guo X."/>
            <person name="Wang B."/>
            <person name="Hou R."/>
            <person name="Shen F."/>
            <person name="Mu B."/>
            <person name="Ni P."/>
            <person name="Lin R."/>
            <person name="Qian W."/>
            <person name="Wang G."/>
            <person name="Yu C."/>
            <person name="Nie W."/>
            <person name="Wang J."/>
            <person name="Wu Z."/>
            <person name="Liang H."/>
            <person name="Min J."/>
            <person name="Wu Q."/>
            <person name="Cheng S."/>
            <person name="Ruan J."/>
            <person name="Wang M."/>
            <person name="Shi Z."/>
            <person name="Wen M."/>
            <person name="Liu B."/>
            <person name="Ren X."/>
            <person name="Zheng H."/>
            <person name="Dong D."/>
            <person name="Cook K."/>
            <person name="Shan G."/>
            <person name="Zhang H."/>
            <person name="Kosiol C."/>
            <person name="Xie X."/>
            <person name="Lu Z."/>
            <person name="Zheng H."/>
            <person name="Li Y."/>
            <person name="Steiner C.C."/>
            <person name="Lam T.T."/>
            <person name="Lin S."/>
            <person name="Zhang Q."/>
            <person name="Li G."/>
            <person name="Tian J."/>
            <person name="Gong T."/>
            <person name="Liu H."/>
            <person name="Zhang D."/>
            <person name="Fang L."/>
            <person name="Ye C."/>
            <person name="Zhang J."/>
            <person name="Hu W."/>
            <person name="Xu A."/>
            <person name="Ren Y."/>
            <person name="Zhang G."/>
            <person name="Bruford M.W."/>
            <person name="Li Q."/>
            <person name="Ma L."/>
            <person name="Guo Y."/>
            <person name="An N."/>
            <person name="Hu Y."/>
            <person name="Zheng Y."/>
            <person name="Shi Y."/>
            <person name="Li Z."/>
            <person name="Liu Q."/>
            <person name="Chen Y."/>
            <person name="Zhao J."/>
            <person name="Qu N."/>
            <person name="Zhao S."/>
            <person name="Tian F."/>
            <person name="Wang X."/>
            <person name="Wang H."/>
            <person name="Xu L."/>
            <person name="Liu X."/>
            <person name="Vinar T."/>
            <person name="Wang Y."/>
            <person name="Lam T.W."/>
            <person name="Yiu S.M."/>
            <person name="Liu S."/>
            <person name="Zhang H."/>
            <person name="Li D."/>
            <person name="Huang Y."/>
            <person name="Wang X."/>
            <person name="Yang G."/>
            <person name="Jiang Z."/>
            <person name="Wang J."/>
            <person name="Qin N."/>
            <person name="Li L."/>
            <person name="Li J."/>
            <person name="Bolund L."/>
            <person name="Kristiansen K."/>
            <person name="Wong G.K."/>
            <person name="Olson M."/>
            <person name="Zhang X."/>
            <person name="Li S."/>
            <person name="Yang H."/>
            <person name="Wang J."/>
            <person name="Wang J."/>
        </authorList>
    </citation>
    <scope>NUCLEOTIDE SEQUENCE [LARGE SCALE GENOMIC DNA]</scope>
</reference>
<name>A0A7N5JHV5_AILME</name>
<feature type="transmembrane region" description="Helical" evidence="1">
    <location>
        <begin position="12"/>
        <end position="33"/>
    </location>
</feature>
<evidence type="ECO:0000313" key="3">
    <source>
        <dbReference type="Proteomes" id="UP000008912"/>
    </source>
</evidence>
<protein>
    <submittedName>
        <fullName evidence="2">Uncharacterized protein</fullName>
    </submittedName>
</protein>
<keyword evidence="1" id="KW-1133">Transmembrane helix</keyword>
<dbReference type="AlphaFoldDB" id="A0A7N5JHV5"/>